<keyword evidence="2" id="KW-1003">Cell membrane</keyword>
<dbReference type="Proteomes" id="UP000199400">
    <property type="component" value="Unassembled WGS sequence"/>
</dbReference>
<evidence type="ECO:0000313" key="11">
    <source>
        <dbReference type="Proteomes" id="UP000199400"/>
    </source>
</evidence>
<evidence type="ECO:0000256" key="5">
    <source>
        <dbReference type="ARBA" id="ARBA00022989"/>
    </source>
</evidence>
<dbReference type="InterPro" id="IPR038236">
    <property type="entry name" value="GlpG_N_sf"/>
</dbReference>
<dbReference type="GO" id="GO:0004252">
    <property type="term" value="F:serine-type endopeptidase activity"/>
    <property type="evidence" value="ECO:0007669"/>
    <property type="project" value="InterPro"/>
</dbReference>
<evidence type="ECO:0000256" key="7">
    <source>
        <dbReference type="SAM" id="Phobius"/>
    </source>
</evidence>
<comment type="subcellular location">
    <subcellularLocation>
        <location evidence="1">Membrane</location>
        <topology evidence="1">Multi-pass membrane protein</topology>
    </subcellularLocation>
</comment>
<organism evidence="10 11">
    <name type="scientific">Nannocystis exedens</name>
    <dbReference type="NCBI Taxonomy" id="54"/>
    <lineage>
        <taxon>Bacteria</taxon>
        <taxon>Pseudomonadati</taxon>
        <taxon>Myxococcota</taxon>
        <taxon>Polyangia</taxon>
        <taxon>Nannocystales</taxon>
        <taxon>Nannocystaceae</taxon>
        <taxon>Nannocystis</taxon>
    </lineage>
</organism>
<dbReference type="OrthoDB" id="9778341at2"/>
<evidence type="ECO:0000256" key="6">
    <source>
        <dbReference type="ARBA" id="ARBA00023136"/>
    </source>
</evidence>
<dbReference type="EMBL" id="FOMX01000027">
    <property type="protein sequence ID" value="SFF06519.1"/>
    <property type="molecule type" value="Genomic_DNA"/>
</dbReference>
<feature type="transmembrane region" description="Helical" evidence="7">
    <location>
        <begin position="150"/>
        <end position="170"/>
    </location>
</feature>
<dbReference type="Gene3D" id="3.30.70.2350">
    <property type="match status" value="1"/>
</dbReference>
<name>A0A1I2FNV8_9BACT</name>
<evidence type="ECO:0000259" key="8">
    <source>
        <dbReference type="Pfam" id="PF01694"/>
    </source>
</evidence>
<feature type="domain" description="Peptidase S54 rhomboid" evidence="8">
    <location>
        <begin position="147"/>
        <end position="275"/>
    </location>
</feature>
<dbReference type="InterPro" id="IPR035952">
    <property type="entry name" value="Rhomboid-like_sf"/>
</dbReference>
<sequence>MRPAGVIPEQRQARRFADYLLTLGIVARLRPAPEGWTVWVVEEDALPRVRDELASFRREPGAARFAVSREAERIRAERRAALSRGGAAADAPPRTPVRAPWASATPLTWALLLFCAIAALMTRLGDPSSPLVARLLPDAAGLSASAPWRWFTPVIVHTGPLHLLFVAAVWPELARRVEARSGTAALAAMVLGFGLLGNVVQAMFFGPACLGLSAPVFGLLGVAAAERRAGAAGEVEVVLAAGWLGACLLGLVGPVGGAAHVAALAGGLAVGAIAARLRAWRGRGARLSR</sequence>
<keyword evidence="5 7" id="KW-1133">Transmembrane helix</keyword>
<dbReference type="STRING" id="54.SAMN02745121_06741"/>
<dbReference type="AlphaFoldDB" id="A0A1I2FNV8"/>
<feature type="transmembrane region" description="Helical" evidence="7">
    <location>
        <begin position="101"/>
        <end position="121"/>
    </location>
</feature>
<dbReference type="Pfam" id="PF12122">
    <property type="entry name" value="Rhomboid_N"/>
    <property type="match status" value="1"/>
</dbReference>
<keyword evidence="11" id="KW-1185">Reference proteome</keyword>
<dbReference type="PANTHER" id="PTHR43066">
    <property type="entry name" value="RHOMBOID-RELATED PROTEIN"/>
    <property type="match status" value="1"/>
</dbReference>
<dbReference type="RefSeq" id="WP_096332219.1">
    <property type="nucleotide sequence ID" value="NZ_FOMX01000027.1"/>
</dbReference>
<dbReference type="GO" id="GO:0016020">
    <property type="term" value="C:membrane"/>
    <property type="evidence" value="ECO:0007669"/>
    <property type="project" value="UniProtKB-SubCell"/>
</dbReference>
<evidence type="ECO:0000256" key="3">
    <source>
        <dbReference type="ARBA" id="ARBA00022519"/>
    </source>
</evidence>
<keyword evidence="4 7" id="KW-0812">Transmembrane</keyword>
<feature type="transmembrane region" description="Helical" evidence="7">
    <location>
        <begin position="182"/>
        <end position="199"/>
    </location>
</feature>
<feature type="transmembrane region" description="Helical" evidence="7">
    <location>
        <begin position="205"/>
        <end position="225"/>
    </location>
</feature>
<gene>
    <name evidence="10" type="ORF">SAMN02745121_06741</name>
</gene>
<reference evidence="11" key="1">
    <citation type="submission" date="2016-10" db="EMBL/GenBank/DDBJ databases">
        <authorList>
            <person name="Varghese N."/>
            <person name="Submissions S."/>
        </authorList>
    </citation>
    <scope>NUCLEOTIDE SEQUENCE [LARGE SCALE GENOMIC DNA]</scope>
    <source>
        <strain evidence="11">ATCC 25963</strain>
    </source>
</reference>
<keyword evidence="3" id="KW-0997">Cell inner membrane</keyword>
<proteinExistence type="predicted"/>
<keyword evidence="6 7" id="KW-0472">Membrane</keyword>
<dbReference type="PANTHER" id="PTHR43066:SF26">
    <property type="entry name" value="RHOMBOID PROTEASE GLPG"/>
    <property type="match status" value="1"/>
</dbReference>
<accession>A0A1I2FNV8</accession>
<evidence type="ECO:0000313" key="10">
    <source>
        <dbReference type="EMBL" id="SFF06519.1"/>
    </source>
</evidence>
<feature type="transmembrane region" description="Helical" evidence="7">
    <location>
        <begin position="237"/>
        <end position="255"/>
    </location>
</feature>
<dbReference type="SUPFAM" id="SSF144091">
    <property type="entry name" value="Rhomboid-like"/>
    <property type="match status" value="1"/>
</dbReference>
<evidence type="ECO:0000259" key="9">
    <source>
        <dbReference type="Pfam" id="PF12122"/>
    </source>
</evidence>
<dbReference type="Gene3D" id="1.20.1540.10">
    <property type="entry name" value="Rhomboid-like"/>
    <property type="match status" value="1"/>
</dbReference>
<feature type="domain" description="Peptidase S54 GlpG peptidase N-terminal" evidence="9">
    <location>
        <begin position="5"/>
        <end position="66"/>
    </location>
</feature>
<evidence type="ECO:0000256" key="4">
    <source>
        <dbReference type="ARBA" id="ARBA00022692"/>
    </source>
</evidence>
<feature type="transmembrane region" description="Helical" evidence="7">
    <location>
        <begin position="261"/>
        <end position="279"/>
    </location>
</feature>
<dbReference type="InterPro" id="IPR022732">
    <property type="entry name" value="Peptidase_S54_GlpG_N"/>
</dbReference>
<dbReference type="Pfam" id="PF01694">
    <property type="entry name" value="Rhomboid"/>
    <property type="match status" value="1"/>
</dbReference>
<evidence type="ECO:0000256" key="1">
    <source>
        <dbReference type="ARBA" id="ARBA00004141"/>
    </source>
</evidence>
<protein>
    <submittedName>
        <fullName evidence="10">GlpG protein</fullName>
    </submittedName>
</protein>
<dbReference type="InterPro" id="IPR022764">
    <property type="entry name" value="Peptidase_S54_rhomboid_dom"/>
</dbReference>
<evidence type="ECO:0000256" key="2">
    <source>
        <dbReference type="ARBA" id="ARBA00022475"/>
    </source>
</evidence>